<dbReference type="InterPro" id="IPR029063">
    <property type="entry name" value="SAM-dependent_MTases_sf"/>
</dbReference>
<dbReference type="EMBL" id="VDGI01000012">
    <property type="protein sequence ID" value="TQR19521.1"/>
    <property type="molecule type" value="Genomic_DNA"/>
</dbReference>
<keyword evidence="1" id="KW-0489">Methyltransferase</keyword>
<dbReference type="PANTHER" id="PTHR38451:SF1">
    <property type="entry name" value="TRNA (ADENINE(22)-N(1))-METHYLTRANSFERASE"/>
    <property type="match status" value="1"/>
</dbReference>
<dbReference type="Gene3D" id="1.10.287.1890">
    <property type="match status" value="1"/>
</dbReference>
<evidence type="ECO:0000313" key="2">
    <source>
        <dbReference type="Proteomes" id="UP000316626"/>
    </source>
</evidence>
<keyword evidence="1" id="KW-0808">Transferase</keyword>
<proteinExistence type="predicted"/>
<dbReference type="InterPro" id="IPR006901">
    <property type="entry name" value="TrmK"/>
</dbReference>
<dbReference type="PIRSF" id="PIRSF018637">
    <property type="entry name" value="TrmK"/>
    <property type="match status" value="1"/>
</dbReference>
<dbReference type="Pfam" id="PF04816">
    <property type="entry name" value="TrmK"/>
    <property type="match status" value="1"/>
</dbReference>
<sequence length="232" mass="25990">MNAKNLSERLKKVAFYVEKNTVLADIGSDHAYLPCYLVHTGKITKAIAGEVVKGPFESAKNQVAQEGLSNIIDVRLGNGLEVIKEIDAVQTITIAGMGGPLISSILETGKNKLASVDCLILQPNIHAKAIREWAMKENWNIVNEAILEEQDKIYEILVLKRGKMNLTNKEALLGPILMKDKSDAFMKKWSNEVSEWQRILDQLEKTTLTEEVRQKKEELMDKISLVKESITS</sequence>
<gene>
    <name evidence="1" type="ORF">FG384_11345</name>
</gene>
<keyword evidence="2" id="KW-1185">Reference proteome</keyword>
<dbReference type="Gene3D" id="3.40.50.150">
    <property type="entry name" value="Vaccinia Virus protein VP39"/>
    <property type="match status" value="1"/>
</dbReference>
<dbReference type="GO" id="GO:0160105">
    <property type="term" value="F:tRNA (adenine(22)-N1)-methyltransferase activity"/>
    <property type="evidence" value="ECO:0007669"/>
    <property type="project" value="InterPro"/>
</dbReference>
<accession>A0A544TPZ3</accession>
<dbReference type="OrthoDB" id="5881184at2"/>
<protein>
    <submittedName>
        <fullName evidence="1">tRNA (Adenine-N(1))-methyltransferase</fullName>
    </submittedName>
</protein>
<evidence type="ECO:0000313" key="1">
    <source>
        <dbReference type="EMBL" id="TQR19521.1"/>
    </source>
</evidence>
<name>A0A544TPZ3_9BACI</name>
<dbReference type="RefSeq" id="WP_142642716.1">
    <property type="nucleotide sequence ID" value="NZ_VDGI01000012.1"/>
</dbReference>
<dbReference type="AlphaFoldDB" id="A0A544TPZ3"/>
<comment type="caution">
    <text evidence="1">The sequence shown here is derived from an EMBL/GenBank/DDBJ whole genome shotgun (WGS) entry which is preliminary data.</text>
</comment>
<dbReference type="GO" id="GO:0032259">
    <property type="term" value="P:methylation"/>
    <property type="evidence" value="ECO:0007669"/>
    <property type="project" value="UniProtKB-KW"/>
</dbReference>
<organism evidence="1 2">
    <name type="scientific">Psychrobacillus vulpis</name>
    <dbReference type="NCBI Taxonomy" id="2325572"/>
    <lineage>
        <taxon>Bacteria</taxon>
        <taxon>Bacillati</taxon>
        <taxon>Bacillota</taxon>
        <taxon>Bacilli</taxon>
        <taxon>Bacillales</taxon>
        <taxon>Bacillaceae</taxon>
        <taxon>Psychrobacillus</taxon>
    </lineage>
</organism>
<reference evidence="1 2" key="1">
    <citation type="submission" date="2019-06" db="EMBL/GenBank/DDBJ databases">
        <title>Psychrobacillus vulpis sp. nov., a new species isolated from feces of a red fox that inhabits in The Tablas de Daimiel Natural Park, Albacete, Spain.</title>
        <authorList>
            <person name="Rodriguez M."/>
            <person name="Reina J.C."/>
            <person name="Bejar V."/>
            <person name="Llamas I."/>
        </authorList>
    </citation>
    <scope>NUCLEOTIDE SEQUENCE [LARGE SCALE GENOMIC DNA]</scope>
    <source>
        <strain evidence="1 2">Z8</strain>
    </source>
</reference>
<dbReference type="Proteomes" id="UP000316626">
    <property type="component" value="Unassembled WGS sequence"/>
</dbReference>
<dbReference type="PANTHER" id="PTHR38451">
    <property type="entry name" value="TRNA (ADENINE(22)-N(1))-METHYLTRANSFERASE"/>
    <property type="match status" value="1"/>
</dbReference>